<name>A0A1H9XHY8_9MICO</name>
<feature type="region of interest" description="Disordered" evidence="1">
    <location>
        <begin position="505"/>
        <end position="526"/>
    </location>
</feature>
<organism evidence="2 3">
    <name type="scientific">Pedococcus cremeus</name>
    <dbReference type="NCBI Taxonomy" id="587636"/>
    <lineage>
        <taxon>Bacteria</taxon>
        <taxon>Bacillati</taxon>
        <taxon>Actinomycetota</taxon>
        <taxon>Actinomycetes</taxon>
        <taxon>Micrococcales</taxon>
        <taxon>Intrasporangiaceae</taxon>
        <taxon>Pedococcus</taxon>
    </lineage>
</organism>
<dbReference type="Pfam" id="PF20199">
    <property type="entry name" value="RepSA"/>
    <property type="match status" value="1"/>
</dbReference>
<dbReference type="InterPro" id="IPR046828">
    <property type="entry name" value="RepSA"/>
</dbReference>
<evidence type="ECO:0000256" key="1">
    <source>
        <dbReference type="SAM" id="MobiDB-lite"/>
    </source>
</evidence>
<feature type="compositionally biased region" description="Basic and acidic residues" evidence="1">
    <location>
        <begin position="107"/>
        <end position="120"/>
    </location>
</feature>
<dbReference type="RefSeq" id="WP_342707740.1">
    <property type="nucleotide sequence ID" value="NZ_FOHB01000008.1"/>
</dbReference>
<dbReference type="Proteomes" id="UP000199019">
    <property type="component" value="Unassembled WGS sequence"/>
</dbReference>
<gene>
    <name evidence="2" type="ORF">SAMN05216199_3842</name>
</gene>
<sequence>MLAPDGAPVDVDLAYTLAANEGVCVRPLLRKVTDRATGDVRTVPIRCGSTRESVCPPCATKARRVRMQQCREGWHLTEDPPLPERGFGEEPGGHEVEEGPGEVEQSQCERRVRSTRRRQDAPGLPRVPMEDRTTGQAFTAPDGTCYRPSMFITWTLPSYGKVIPGTGIPADPARYDYRRAALDALHFPKLVDRLWQNLRRCAGFKVQYFSAVEAQRRLAPHLHAAIRGAIPRKTIRQVTKATYFQLWWPAFDEIRYQGDRLPVWDREAGGYCDPETGHPLTTFRDALDELDDDPDARPAHVVRFGQQTDVKGLIGGSKDSERAVGYLCKYLTKSVADTYADPATSGLTEDQHTAYEAHIGRLHEQVLWLPCTPECANWLRYGIQPDAAGPGLTPGMCPAPHHDRENLGIGGRRVLVSRQWSGKTLTEHRADRAAVVRQALEAAGIDAPEADRCAADVLDDDGLPRFVWEDVPVDQRDYPAVILASVREHRAWKAQYEQAKTIAVQRESPPQLACGQSFGKGEGDRP</sequence>
<protein>
    <recommendedName>
        <fullName evidence="4">Replication initiation protein</fullName>
    </recommendedName>
</protein>
<evidence type="ECO:0008006" key="4">
    <source>
        <dbReference type="Google" id="ProtNLM"/>
    </source>
</evidence>
<feature type="compositionally biased region" description="Basic and acidic residues" evidence="1">
    <location>
        <begin position="86"/>
        <end position="97"/>
    </location>
</feature>
<feature type="region of interest" description="Disordered" evidence="1">
    <location>
        <begin position="75"/>
        <end position="140"/>
    </location>
</feature>
<dbReference type="STRING" id="587636.SAMN05216199_3842"/>
<proteinExistence type="predicted"/>
<reference evidence="3" key="1">
    <citation type="submission" date="2016-10" db="EMBL/GenBank/DDBJ databases">
        <authorList>
            <person name="Varghese N."/>
            <person name="Submissions S."/>
        </authorList>
    </citation>
    <scope>NUCLEOTIDE SEQUENCE [LARGE SCALE GENOMIC DNA]</scope>
    <source>
        <strain evidence="3">CGMCC 1.6963</strain>
    </source>
</reference>
<dbReference type="AlphaFoldDB" id="A0A1H9XHY8"/>
<accession>A0A1H9XHY8</accession>
<keyword evidence="3" id="KW-1185">Reference proteome</keyword>
<evidence type="ECO:0000313" key="2">
    <source>
        <dbReference type="EMBL" id="SES45765.1"/>
    </source>
</evidence>
<evidence type="ECO:0000313" key="3">
    <source>
        <dbReference type="Proteomes" id="UP000199019"/>
    </source>
</evidence>
<dbReference type="EMBL" id="FOHB01000008">
    <property type="protein sequence ID" value="SES45765.1"/>
    <property type="molecule type" value="Genomic_DNA"/>
</dbReference>